<evidence type="ECO:0000256" key="2">
    <source>
        <dbReference type="SAM" id="MobiDB-lite"/>
    </source>
</evidence>
<dbReference type="PANTHER" id="PTHR22100">
    <property type="entry name" value="WINGS APART-LIKE PROTEIN HOMOLOG"/>
    <property type="match status" value="1"/>
</dbReference>
<dbReference type="InterPro" id="IPR011989">
    <property type="entry name" value="ARM-like"/>
</dbReference>
<evidence type="ECO:0000256" key="1">
    <source>
        <dbReference type="ARBA" id="ARBA00006854"/>
    </source>
</evidence>
<reference evidence="4" key="1">
    <citation type="submission" date="2022-06" db="EMBL/GenBank/DDBJ databases">
        <authorList>
            <person name="Berger JAMES D."/>
            <person name="Berger JAMES D."/>
        </authorList>
    </citation>
    <scope>NUCLEOTIDE SEQUENCE [LARGE SCALE GENOMIC DNA]</scope>
</reference>
<dbReference type="PANTHER" id="PTHR22100:SF13">
    <property type="entry name" value="WINGS APART-LIKE PROTEIN HOMOLOG"/>
    <property type="match status" value="1"/>
</dbReference>
<dbReference type="Proteomes" id="UP000050795">
    <property type="component" value="Unassembled WGS sequence"/>
</dbReference>
<keyword evidence="4" id="KW-1185">Reference proteome</keyword>
<evidence type="ECO:0000313" key="5">
    <source>
        <dbReference type="WBParaSite" id="TREG1_111870.1"/>
    </source>
</evidence>
<feature type="compositionally biased region" description="Low complexity" evidence="2">
    <location>
        <begin position="631"/>
        <end position="665"/>
    </location>
</feature>
<organism evidence="4 5">
    <name type="scientific">Trichobilharzia regenti</name>
    <name type="common">Nasal bird schistosome</name>
    <dbReference type="NCBI Taxonomy" id="157069"/>
    <lineage>
        <taxon>Eukaryota</taxon>
        <taxon>Metazoa</taxon>
        <taxon>Spiralia</taxon>
        <taxon>Lophotrochozoa</taxon>
        <taxon>Platyhelminthes</taxon>
        <taxon>Trematoda</taxon>
        <taxon>Digenea</taxon>
        <taxon>Strigeidida</taxon>
        <taxon>Schistosomatoidea</taxon>
        <taxon>Schistosomatidae</taxon>
        <taxon>Trichobilharzia</taxon>
    </lineage>
</organism>
<reference evidence="5" key="2">
    <citation type="submission" date="2023-11" db="UniProtKB">
        <authorList>
            <consortium name="WormBaseParasite"/>
        </authorList>
    </citation>
    <scope>IDENTIFICATION</scope>
</reference>
<evidence type="ECO:0000259" key="3">
    <source>
        <dbReference type="PROSITE" id="PS51271"/>
    </source>
</evidence>
<feature type="region of interest" description="Disordered" evidence="2">
    <location>
        <begin position="378"/>
        <end position="447"/>
    </location>
</feature>
<dbReference type="Gene3D" id="1.25.10.10">
    <property type="entry name" value="Leucine-rich Repeat Variant"/>
    <property type="match status" value="1"/>
</dbReference>
<comment type="similarity">
    <text evidence="1">Belongs to the WAPL family.</text>
</comment>
<feature type="domain" description="WAPL" evidence="3">
    <location>
        <begin position="470"/>
        <end position="868"/>
    </location>
</feature>
<evidence type="ECO:0000313" key="4">
    <source>
        <dbReference type="Proteomes" id="UP000050795"/>
    </source>
</evidence>
<accession>A0AA85IUL2</accession>
<dbReference type="PROSITE" id="PS51271">
    <property type="entry name" value="WAPL"/>
    <property type="match status" value="1"/>
</dbReference>
<protein>
    <recommendedName>
        <fullName evidence="3">WAPL domain-containing protein</fullName>
    </recommendedName>
</protein>
<sequence>MDVHYKTYASRSNRDIRFDQLLRTKPLSTCTASSTAFSKSSVTVSSRKKVNVVSFVPTGEGQELITRSPEKIVSDNTDGSSICSGTIQTSVSSQSYTLHSTSDLTPTSSPILSYSFAYKEYSDYSAITSVADTSRNPSSNHKFNRSPVRYANSIYEQHPCTLSSQPTTLHCITSNSQSGVTSYRSLSGVTATKVTSQPVIQRLDKSQINPVVTISNSQLKTYSCNNIAKSIHDRILPNPCSVSTSDSMDPLAINVAKPTGRPILTGKNKRAAYNPRSWQKDIETEDTSPTKLQKLIEPFPVSQTTITATITTTALTTTTTVVNSTHSSTNNSNNNNNRASSFLTAQKPNNRQTYLTANNNQSSTNKSDNFAFHDFDDEEEDNDEFKKGFNPSRPLSKSCLPSVMKSNSLKSSSNHHHRHQSSDEDGDDGDGDEDIEDDVKPWFRPASRENTSIKSMDKLSITSTKNMKVSRSEKPLYTVLRKVKEAHVCQEQGEAQHLLDDVEYLVDGLADRNQVNTRALSVLTLANKCLAASFRYTLNAHGLLKRICAKLHDAHKDYALALTSAGLMFVLSRDRDPNILDVESLAIVLKLFSAPDANTNGTTGHTEASKSKEAERVRARVRQLLDGLHQNNSNNNSNNNNNPKSLTSITSNTITDTGNNTSTTGAGGAISSNLALFSGSGKRPLLPLGSKPSMNLNLNTRHLQMTRQLTTSDLVIESILNFGTRKAGDWFKAELRTGGGLDRVADAASDAVDYLADLDPANKSQRVKPMWRRSMPGIDNFALDRLKRVCHYTRLLENMTYMNSDNQTYLVHYRDGILVNRLLICLRVCVCHLPTTTPSSTAATPANQQTPNTTTTLLLLLQLVINLL</sequence>
<feature type="region of interest" description="Disordered" evidence="2">
    <location>
        <begin position="627"/>
        <end position="665"/>
    </location>
</feature>
<proteinExistence type="inferred from homology"/>
<dbReference type="Pfam" id="PF07814">
    <property type="entry name" value="WAPL"/>
    <property type="match status" value="1"/>
</dbReference>
<dbReference type="InterPro" id="IPR022771">
    <property type="entry name" value="WAPL_C"/>
</dbReference>
<dbReference type="InterPro" id="IPR012502">
    <property type="entry name" value="WAPL_dom"/>
</dbReference>
<name>A0AA85IUL2_TRIRE</name>
<dbReference type="InterPro" id="IPR039874">
    <property type="entry name" value="WAPL"/>
</dbReference>
<dbReference type="AlphaFoldDB" id="A0AA85IUL2"/>
<feature type="compositionally biased region" description="Acidic residues" evidence="2">
    <location>
        <begin position="423"/>
        <end position="437"/>
    </location>
</feature>
<dbReference type="WBParaSite" id="TREG1_111870.1">
    <property type="protein sequence ID" value="TREG1_111870.1"/>
    <property type="gene ID" value="TREG1_111870"/>
</dbReference>